<dbReference type="AlphaFoldDB" id="A0A1T0AR23"/>
<dbReference type="InterPro" id="IPR036895">
    <property type="entry name" value="Uracil-DNA_glycosylase-like_sf"/>
</dbReference>
<dbReference type="Gene3D" id="3.40.470.10">
    <property type="entry name" value="Uracil-DNA glycosylase-like domain"/>
    <property type="match status" value="1"/>
</dbReference>
<organism evidence="2 3">
    <name type="scientific">Haemophilus paracuniculus</name>
    <dbReference type="NCBI Taxonomy" id="734"/>
    <lineage>
        <taxon>Bacteria</taxon>
        <taxon>Pseudomonadati</taxon>
        <taxon>Pseudomonadota</taxon>
        <taxon>Gammaproteobacteria</taxon>
        <taxon>Pasteurellales</taxon>
        <taxon>Pasteurellaceae</taxon>
        <taxon>Haemophilus</taxon>
    </lineage>
</organism>
<dbReference type="RefSeq" id="WP_078237285.1">
    <property type="nucleotide sequence ID" value="NZ_MUYA01000009.1"/>
</dbReference>
<reference evidence="2 3" key="1">
    <citation type="submission" date="2017-02" db="EMBL/GenBank/DDBJ databases">
        <title>Draft genome sequence of Haemophilus paracuniculus CCUG 43573 type strain.</title>
        <authorList>
            <person name="Engstrom-Jakobsson H."/>
            <person name="Salva-Serra F."/>
            <person name="Thorell K."/>
            <person name="Gonzales-Siles L."/>
            <person name="Karlsson R."/>
            <person name="Boulund F."/>
            <person name="Engstrand L."/>
            <person name="Kristiansson E."/>
            <person name="Moore E."/>
        </authorList>
    </citation>
    <scope>NUCLEOTIDE SEQUENCE [LARGE SCALE GENOMIC DNA]</scope>
    <source>
        <strain evidence="2 3">CCUG 43573</strain>
    </source>
</reference>
<dbReference type="OrthoDB" id="1093376at2"/>
<dbReference type="Proteomes" id="UP000190867">
    <property type="component" value="Unassembled WGS sequence"/>
</dbReference>
<feature type="domain" description="Uracil-DNA glycosylase-like" evidence="1">
    <location>
        <begin position="88"/>
        <end position="208"/>
    </location>
</feature>
<comment type="caution">
    <text evidence="2">The sequence shown here is derived from an EMBL/GenBank/DDBJ whole genome shotgun (WGS) entry which is preliminary data.</text>
</comment>
<evidence type="ECO:0000259" key="1">
    <source>
        <dbReference type="Pfam" id="PF03167"/>
    </source>
</evidence>
<dbReference type="STRING" id="734.B0187_07710"/>
<keyword evidence="3" id="KW-1185">Reference proteome</keyword>
<accession>A0A1T0AR23</accession>
<dbReference type="InterPro" id="IPR005122">
    <property type="entry name" value="Uracil-DNA_glycosylase-like"/>
</dbReference>
<evidence type="ECO:0000313" key="2">
    <source>
        <dbReference type="EMBL" id="OOR98757.1"/>
    </source>
</evidence>
<dbReference type="Pfam" id="PF03167">
    <property type="entry name" value="UDG"/>
    <property type="match status" value="1"/>
</dbReference>
<sequence>MKNELKEKLLPLYEKLIQNFQPADLDRLSIFKVQVGSQWKKGESILFVGRALNGGNHSLSIKDLFSSEKTNSFLLDVFNNTEYNINKSAFWRIIRKIEDHYGNNDVEWYEKTAWSNLCKLAPEQGNPNNNDFYRQEKICREILLTEIEILQPKAVILLTYSWDILDIENIFELIDKKEWKKYSSYLYKYNDVYYIYTPHPQGKSEQEHKEAICNLLEKIK</sequence>
<gene>
    <name evidence="2" type="ORF">B0187_07710</name>
</gene>
<dbReference type="SUPFAM" id="SSF52141">
    <property type="entry name" value="Uracil-DNA glycosylase-like"/>
    <property type="match status" value="1"/>
</dbReference>
<name>A0A1T0AR23_9PAST</name>
<evidence type="ECO:0000313" key="3">
    <source>
        <dbReference type="Proteomes" id="UP000190867"/>
    </source>
</evidence>
<proteinExistence type="predicted"/>
<protein>
    <recommendedName>
        <fullName evidence="1">Uracil-DNA glycosylase-like domain-containing protein</fullName>
    </recommendedName>
</protein>
<dbReference type="EMBL" id="MUYA01000009">
    <property type="protein sequence ID" value="OOR98757.1"/>
    <property type="molecule type" value="Genomic_DNA"/>
</dbReference>